<proteinExistence type="predicted"/>
<sequence length="302" mass="33856">MSLISLSSKGPSVSRLVYGCWRLHSDPKGDGPQRILEKIEVCLESGISSFDHADIYGDYGNEEKFGASLKLNPSLKDKIQIVTKTGIQLPGPNRPGVSLKHYDTSRDYIISSAEASLKKLNIDKIDLLLIHRPDPFINADEVAEAFQKLRKDGKVLHFGVSNFTPSQFSLLQSRLDFPLVTNQVEFHPLLTDPLINGVFDQAQELRFKPMIWSPTAGGSIFQPKTEQENVLYKTLEVLAEKKNTTIDAVLFSWYFSHPAHLVPVLGTNEPDRIRSATKALQIQLEREEWFRILEAGTGKSVP</sequence>
<gene>
    <name evidence="2" type="ORF">EHQ64_02100</name>
</gene>
<dbReference type="GO" id="GO:0005829">
    <property type="term" value="C:cytosol"/>
    <property type="evidence" value="ECO:0007669"/>
    <property type="project" value="TreeGrafter"/>
</dbReference>
<accession>A0A4R9KCK8</accession>
<reference evidence="2" key="1">
    <citation type="journal article" date="2019" name="PLoS Negl. Trop. Dis.">
        <title>Revisiting the worldwide diversity of Leptospira species in the environment.</title>
        <authorList>
            <person name="Vincent A.T."/>
            <person name="Schiettekatte O."/>
            <person name="Bourhy P."/>
            <person name="Veyrier F.J."/>
            <person name="Picardeau M."/>
        </authorList>
    </citation>
    <scope>NUCLEOTIDE SEQUENCE [LARGE SCALE GENOMIC DNA]</scope>
    <source>
        <strain evidence="2">201702455</strain>
    </source>
</reference>
<dbReference type="InterPro" id="IPR023210">
    <property type="entry name" value="NADP_OxRdtase_dom"/>
</dbReference>
<dbReference type="OrthoDB" id="9773828at2"/>
<evidence type="ECO:0000313" key="3">
    <source>
        <dbReference type="Proteomes" id="UP000297762"/>
    </source>
</evidence>
<dbReference type="InterPro" id="IPR020471">
    <property type="entry name" value="AKR"/>
</dbReference>
<dbReference type="PANTHER" id="PTHR43364">
    <property type="entry name" value="NADH-SPECIFIC METHYLGLYOXAL REDUCTASE-RELATED"/>
    <property type="match status" value="1"/>
</dbReference>
<dbReference type="AlphaFoldDB" id="A0A4R9KCK8"/>
<evidence type="ECO:0000259" key="1">
    <source>
        <dbReference type="Pfam" id="PF00248"/>
    </source>
</evidence>
<dbReference type="EMBL" id="RQGF01000007">
    <property type="protein sequence ID" value="TGL64662.1"/>
    <property type="molecule type" value="Genomic_DNA"/>
</dbReference>
<dbReference type="InterPro" id="IPR036812">
    <property type="entry name" value="NAD(P)_OxRdtase_dom_sf"/>
</dbReference>
<organism evidence="2 3">
    <name type="scientific">Leptospira sarikeiensis</name>
    <dbReference type="NCBI Taxonomy" id="2484943"/>
    <lineage>
        <taxon>Bacteria</taxon>
        <taxon>Pseudomonadati</taxon>
        <taxon>Spirochaetota</taxon>
        <taxon>Spirochaetia</taxon>
        <taxon>Leptospirales</taxon>
        <taxon>Leptospiraceae</taxon>
        <taxon>Leptospira</taxon>
    </lineage>
</organism>
<dbReference type="RefSeq" id="WP_135647855.1">
    <property type="nucleotide sequence ID" value="NZ_RQGF01000007.1"/>
</dbReference>
<dbReference type="PANTHER" id="PTHR43364:SF1">
    <property type="entry name" value="OXIDOREDUCTASE YDHF"/>
    <property type="match status" value="1"/>
</dbReference>
<dbReference type="InterPro" id="IPR050523">
    <property type="entry name" value="AKR_Detox_Biosynth"/>
</dbReference>
<dbReference type="GO" id="GO:0016491">
    <property type="term" value="F:oxidoreductase activity"/>
    <property type="evidence" value="ECO:0007669"/>
    <property type="project" value="InterPro"/>
</dbReference>
<dbReference type="Pfam" id="PF00248">
    <property type="entry name" value="Aldo_ket_red"/>
    <property type="match status" value="1"/>
</dbReference>
<dbReference type="CDD" id="cd19092">
    <property type="entry name" value="AKR_BsYcsN_EcYdhF-like"/>
    <property type="match status" value="1"/>
</dbReference>
<dbReference type="Gene3D" id="3.20.20.100">
    <property type="entry name" value="NADP-dependent oxidoreductase domain"/>
    <property type="match status" value="1"/>
</dbReference>
<comment type="caution">
    <text evidence="2">The sequence shown here is derived from an EMBL/GenBank/DDBJ whole genome shotgun (WGS) entry which is preliminary data.</text>
</comment>
<protein>
    <submittedName>
        <fullName evidence="2">Oxidoreductase</fullName>
    </submittedName>
</protein>
<dbReference type="SUPFAM" id="SSF51430">
    <property type="entry name" value="NAD(P)-linked oxidoreductase"/>
    <property type="match status" value="1"/>
</dbReference>
<dbReference type="Proteomes" id="UP000297762">
    <property type="component" value="Unassembled WGS sequence"/>
</dbReference>
<keyword evidence="3" id="KW-1185">Reference proteome</keyword>
<name>A0A4R9KCK8_9LEPT</name>
<feature type="domain" description="NADP-dependent oxidoreductase" evidence="1">
    <location>
        <begin position="15"/>
        <end position="292"/>
    </location>
</feature>
<evidence type="ECO:0000313" key="2">
    <source>
        <dbReference type="EMBL" id="TGL64662.1"/>
    </source>
</evidence>
<dbReference type="PRINTS" id="PR00069">
    <property type="entry name" value="ALDKETRDTASE"/>
</dbReference>